<accession>A0A516RIB8</accession>
<sequence length="246" mass="26099">MRQRRGRPTLRSTGAASGPTGRRALLRGAAAAALVPALGGGLGCASRQGGDHASSGELDEPIGDLLRRGLPGGVGATVLAARGSEVLSCQGFGPPSHRPLTAHQLLSHTSGLPEFLPKRYGDDYAPLSRAELLKATATTELGSRPGETFHYSNLGYSLLAAVVEIRSGRPYEDYLAERLLSPAGLRRTGYVRPRWRTSAIAVEYEARGRPAGRPDRRPRAPDGPYWNLRGNGGLLSTAPGHQHRCA</sequence>
<dbReference type="AlphaFoldDB" id="A0A516RIB8"/>
<protein>
    <submittedName>
        <fullName evidence="3">Beta-lactamase family protein</fullName>
    </submittedName>
</protein>
<feature type="compositionally biased region" description="Basic and acidic residues" evidence="1">
    <location>
        <begin position="207"/>
        <end position="220"/>
    </location>
</feature>
<dbReference type="InterPro" id="IPR012338">
    <property type="entry name" value="Beta-lactam/transpept-like"/>
</dbReference>
<dbReference type="InterPro" id="IPR001466">
    <property type="entry name" value="Beta-lactam-related"/>
</dbReference>
<dbReference type="PANTHER" id="PTHR46825">
    <property type="entry name" value="D-ALANYL-D-ALANINE-CARBOXYPEPTIDASE/ENDOPEPTIDASE AMPH"/>
    <property type="match status" value="1"/>
</dbReference>
<evidence type="ECO:0000313" key="3">
    <source>
        <dbReference type="EMBL" id="QDQ15406.1"/>
    </source>
</evidence>
<gene>
    <name evidence="3" type="ORF">FH965_36605</name>
</gene>
<evidence type="ECO:0000313" key="4">
    <source>
        <dbReference type="Proteomes" id="UP000316806"/>
    </source>
</evidence>
<reference evidence="3 4" key="1">
    <citation type="journal article" date="2019" name="J. Ind. Microbiol. Biotechnol.">
        <title>The complete genomic sequence of Streptomyces spectabilis NRRL-2792 and identification of secondary metabolite biosynthetic gene clusters.</title>
        <authorList>
            <person name="Sinha A."/>
            <person name="Phillips-Salemka S."/>
            <person name="Niraula T.A."/>
            <person name="Short K.A."/>
            <person name="Niraula N.P."/>
        </authorList>
    </citation>
    <scope>NUCLEOTIDE SEQUENCE [LARGE SCALE GENOMIC DNA]</scope>
    <source>
        <strain evidence="3 4">NRRL 2792</strain>
    </source>
</reference>
<evidence type="ECO:0000259" key="2">
    <source>
        <dbReference type="Pfam" id="PF00144"/>
    </source>
</evidence>
<dbReference type="Proteomes" id="UP000316806">
    <property type="component" value="Chromosome"/>
</dbReference>
<dbReference type="PANTHER" id="PTHR46825:SF9">
    <property type="entry name" value="BETA-LACTAMASE-RELATED DOMAIN-CONTAINING PROTEIN"/>
    <property type="match status" value="1"/>
</dbReference>
<feature type="region of interest" description="Disordered" evidence="1">
    <location>
        <begin position="207"/>
        <end position="246"/>
    </location>
</feature>
<dbReference type="InterPro" id="IPR006311">
    <property type="entry name" value="TAT_signal"/>
</dbReference>
<dbReference type="InterPro" id="IPR050491">
    <property type="entry name" value="AmpC-like"/>
</dbReference>
<feature type="domain" description="Beta-lactamase-related" evidence="2">
    <location>
        <begin position="80"/>
        <end position="238"/>
    </location>
</feature>
<evidence type="ECO:0000256" key="1">
    <source>
        <dbReference type="SAM" id="MobiDB-lite"/>
    </source>
</evidence>
<dbReference type="EMBL" id="CP040916">
    <property type="protein sequence ID" value="QDQ15406.1"/>
    <property type="molecule type" value="Genomic_DNA"/>
</dbReference>
<organism evidence="3 4">
    <name type="scientific">Streptomyces spectabilis</name>
    <dbReference type="NCBI Taxonomy" id="68270"/>
    <lineage>
        <taxon>Bacteria</taxon>
        <taxon>Bacillati</taxon>
        <taxon>Actinomycetota</taxon>
        <taxon>Actinomycetes</taxon>
        <taxon>Kitasatosporales</taxon>
        <taxon>Streptomycetaceae</taxon>
        <taxon>Streptomyces</taxon>
    </lineage>
</organism>
<dbReference type="Pfam" id="PF00144">
    <property type="entry name" value="Beta-lactamase"/>
    <property type="match status" value="1"/>
</dbReference>
<feature type="region of interest" description="Disordered" evidence="1">
    <location>
        <begin position="1"/>
        <end position="22"/>
    </location>
</feature>
<proteinExistence type="predicted"/>
<dbReference type="PROSITE" id="PS51318">
    <property type="entry name" value="TAT"/>
    <property type="match status" value="1"/>
</dbReference>
<dbReference type="Gene3D" id="3.40.710.10">
    <property type="entry name" value="DD-peptidase/beta-lactamase superfamily"/>
    <property type="match status" value="1"/>
</dbReference>
<name>A0A516RIB8_STRST</name>
<dbReference type="RefSeq" id="WP_144322610.1">
    <property type="nucleotide sequence ID" value="NZ_CP040916.1"/>
</dbReference>
<dbReference type="SUPFAM" id="SSF56601">
    <property type="entry name" value="beta-lactamase/transpeptidase-like"/>
    <property type="match status" value="1"/>
</dbReference>